<sequence>NPAISAVKSALCSMKTQKRAIPAGAAVTRSAPPLSRLEQPLSLTAMLPAFSSRHAAAPPL</sequence>
<reference evidence="1 2" key="1">
    <citation type="journal article" date="2018" name="Front. Plant Sci.">
        <title>Red Clover (Trifolium pratense) and Zigzag Clover (T. medium) - A Picture of Genomic Similarities and Differences.</title>
        <authorList>
            <person name="Dluhosova J."/>
            <person name="Istvanek J."/>
            <person name="Nedelnik J."/>
            <person name="Repkova J."/>
        </authorList>
    </citation>
    <scope>NUCLEOTIDE SEQUENCE [LARGE SCALE GENOMIC DNA]</scope>
    <source>
        <strain evidence="2">cv. 10/8</strain>
        <tissue evidence="1">Leaf</tissue>
    </source>
</reference>
<dbReference type="EMBL" id="LXQA010809733">
    <property type="protein sequence ID" value="MCI72060.1"/>
    <property type="molecule type" value="Genomic_DNA"/>
</dbReference>
<dbReference type="AlphaFoldDB" id="A0A392UI14"/>
<accession>A0A392UI14</accession>
<keyword evidence="2" id="KW-1185">Reference proteome</keyword>
<dbReference type="Proteomes" id="UP000265520">
    <property type="component" value="Unassembled WGS sequence"/>
</dbReference>
<comment type="caution">
    <text evidence="1">The sequence shown here is derived from an EMBL/GenBank/DDBJ whole genome shotgun (WGS) entry which is preliminary data.</text>
</comment>
<proteinExistence type="predicted"/>
<organism evidence="1 2">
    <name type="scientific">Trifolium medium</name>
    <dbReference type="NCBI Taxonomy" id="97028"/>
    <lineage>
        <taxon>Eukaryota</taxon>
        <taxon>Viridiplantae</taxon>
        <taxon>Streptophyta</taxon>
        <taxon>Embryophyta</taxon>
        <taxon>Tracheophyta</taxon>
        <taxon>Spermatophyta</taxon>
        <taxon>Magnoliopsida</taxon>
        <taxon>eudicotyledons</taxon>
        <taxon>Gunneridae</taxon>
        <taxon>Pentapetalae</taxon>
        <taxon>rosids</taxon>
        <taxon>fabids</taxon>
        <taxon>Fabales</taxon>
        <taxon>Fabaceae</taxon>
        <taxon>Papilionoideae</taxon>
        <taxon>50 kb inversion clade</taxon>
        <taxon>NPAAA clade</taxon>
        <taxon>Hologalegina</taxon>
        <taxon>IRL clade</taxon>
        <taxon>Trifolieae</taxon>
        <taxon>Trifolium</taxon>
    </lineage>
</organism>
<protein>
    <submittedName>
        <fullName evidence="1">Uncharacterized protein</fullName>
    </submittedName>
</protein>
<feature type="non-terminal residue" evidence="1">
    <location>
        <position position="1"/>
    </location>
</feature>
<evidence type="ECO:0000313" key="1">
    <source>
        <dbReference type="EMBL" id="MCI72060.1"/>
    </source>
</evidence>
<name>A0A392UI14_9FABA</name>
<evidence type="ECO:0000313" key="2">
    <source>
        <dbReference type="Proteomes" id="UP000265520"/>
    </source>
</evidence>